<dbReference type="EMBL" id="ABDG02000028">
    <property type="protein sequence ID" value="EHK40243.1"/>
    <property type="molecule type" value="Genomic_DNA"/>
</dbReference>
<feature type="compositionally biased region" description="Basic and acidic residues" evidence="1">
    <location>
        <begin position="53"/>
        <end position="62"/>
    </location>
</feature>
<feature type="region of interest" description="Disordered" evidence="1">
    <location>
        <begin position="25"/>
        <end position="69"/>
    </location>
</feature>
<gene>
    <name evidence="3" type="ORF">TRIATDRAFT_230640</name>
</gene>
<dbReference type="eggNOG" id="ENOG502R9QD">
    <property type="taxonomic scope" value="Eukaryota"/>
</dbReference>
<sequence>MTGGFHFVIISKQKVVLDYPIGKQEKAEDTDDSLPEDGRVKVPGGDKTPSEPPKQDDGKDSQSSKASYKNTVGPLSISQIGFRYDGGTLAILMDAAIAFGPVALDLIGFTLGLHFKGADGSTKSLKSLSWHDVEVSISGVGVKFERPPLTISGAFFHEKTVESDMYAGGLTVGFTPWLFQAAGFYGVVGNVNDAHAFKCIFAYAMLHGPIMNIAGFAEISGLTGGFGYNIDLTLPTLDNIVSFPLLTPSAESVPPKELARTLVPGGDQRSPFFNPLNGAMFIAAGFTVTAFQMLEMTAVVAVQWSPRVQLALLGLAKCDVPSIKSPVKFAHIELGIIATVDLDAGILKVEAQLSPNSWIIHKNCHLTGGFAMYYWFGPGQTDWVMTIGGYHSAFVVPAHYPRPDRLRISWSIDSSLSVTGEAYFAVTPKVCMGGLHIRAALSLGALYAWFDAAADFLMTYSPFHFIADANVSVGVRFSMDI</sequence>
<dbReference type="Proteomes" id="UP000005426">
    <property type="component" value="Unassembled WGS sequence"/>
</dbReference>
<dbReference type="GeneID" id="25778252"/>
<organism evidence="3 4">
    <name type="scientific">Hypocrea atroviridis (strain ATCC 20476 / IMI 206040)</name>
    <name type="common">Trichoderma atroviride</name>
    <dbReference type="NCBI Taxonomy" id="452589"/>
    <lineage>
        <taxon>Eukaryota</taxon>
        <taxon>Fungi</taxon>
        <taxon>Dikarya</taxon>
        <taxon>Ascomycota</taxon>
        <taxon>Pezizomycotina</taxon>
        <taxon>Sordariomycetes</taxon>
        <taxon>Hypocreomycetidae</taxon>
        <taxon>Hypocreales</taxon>
        <taxon>Hypocreaceae</taxon>
        <taxon>Trichoderma</taxon>
    </lineage>
</organism>
<evidence type="ECO:0000259" key="2">
    <source>
        <dbReference type="Pfam" id="PF20248"/>
    </source>
</evidence>
<dbReference type="HOGENOM" id="CLU_568118_0_0_1"/>
<dbReference type="InterPro" id="IPR046538">
    <property type="entry name" value="DUF6603"/>
</dbReference>
<feature type="domain" description="DUF6603" evidence="2">
    <location>
        <begin position="70"/>
        <end position="479"/>
    </location>
</feature>
<protein>
    <recommendedName>
        <fullName evidence="2">DUF6603 domain-containing protein</fullName>
    </recommendedName>
</protein>
<dbReference type="OMA" id="RISWSID"/>
<reference evidence="3 4" key="1">
    <citation type="journal article" date="2011" name="Genome Biol.">
        <title>Comparative genome sequence analysis underscores mycoparasitism as the ancestral life style of Trichoderma.</title>
        <authorList>
            <person name="Kubicek C.P."/>
            <person name="Herrera-Estrella A."/>
            <person name="Seidl-Seiboth V."/>
            <person name="Martinez D.A."/>
            <person name="Druzhinina I.S."/>
            <person name="Thon M."/>
            <person name="Zeilinger S."/>
            <person name="Casas-Flores S."/>
            <person name="Horwitz B.A."/>
            <person name="Mukherjee P.K."/>
            <person name="Mukherjee M."/>
            <person name="Kredics L."/>
            <person name="Alcaraz L.D."/>
            <person name="Aerts A."/>
            <person name="Antal Z."/>
            <person name="Atanasova L."/>
            <person name="Cervantes-Badillo M.G."/>
            <person name="Challacombe J."/>
            <person name="Chertkov O."/>
            <person name="McCluskey K."/>
            <person name="Coulpier F."/>
            <person name="Deshpande N."/>
            <person name="von Doehren H."/>
            <person name="Ebbole D.J."/>
            <person name="Esquivel-Naranjo E.U."/>
            <person name="Fekete E."/>
            <person name="Flipphi M."/>
            <person name="Glaser F."/>
            <person name="Gomez-Rodriguez E.Y."/>
            <person name="Gruber S."/>
            <person name="Han C."/>
            <person name="Henrissat B."/>
            <person name="Hermosa R."/>
            <person name="Hernandez-Onate M."/>
            <person name="Karaffa L."/>
            <person name="Kosti I."/>
            <person name="Le Crom S."/>
            <person name="Lindquist E."/>
            <person name="Lucas S."/>
            <person name="Luebeck M."/>
            <person name="Luebeck P.S."/>
            <person name="Margeot A."/>
            <person name="Metz B."/>
            <person name="Misra M."/>
            <person name="Nevalainen H."/>
            <person name="Omann M."/>
            <person name="Packer N."/>
            <person name="Perrone G."/>
            <person name="Uresti-Rivera E.E."/>
            <person name="Salamov A."/>
            <person name="Schmoll M."/>
            <person name="Seiboth B."/>
            <person name="Shapiro H."/>
            <person name="Sukno S."/>
            <person name="Tamayo-Ramos J.A."/>
            <person name="Tisch D."/>
            <person name="Wiest A."/>
            <person name="Wilkinson H.H."/>
            <person name="Zhang M."/>
            <person name="Coutinho P.M."/>
            <person name="Kenerley C.M."/>
            <person name="Monte E."/>
            <person name="Baker S.E."/>
            <person name="Grigoriev I.V."/>
        </authorList>
    </citation>
    <scope>NUCLEOTIDE SEQUENCE [LARGE SCALE GENOMIC DNA]</scope>
    <source>
        <strain evidence="4">ATCC 20476 / IMI 206040</strain>
    </source>
</reference>
<dbReference type="KEGG" id="tatv:25778252"/>
<evidence type="ECO:0000313" key="3">
    <source>
        <dbReference type="EMBL" id="EHK40243.1"/>
    </source>
</evidence>
<dbReference type="STRING" id="452589.G9P9B4"/>
<dbReference type="OrthoDB" id="5352492at2759"/>
<name>G9P9B4_HYPAI</name>
<dbReference type="AlphaFoldDB" id="G9P9B4"/>
<evidence type="ECO:0000313" key="4">
    <source>
        <dbReference type="Proteomes" id="UP000005426"/>
    </source>
</evidence>
<keyword evidence="4" id="KW-1185">Reference proteome</keyword>
<proteinExistence type="predicted"/>
<dbReference type="Pfam" id="PF20248">
    <property type="entry name" value="DUF6603"/>
    <property type="match status" value="1"/>
</dbReference>
<comment type="caution">
    <text evidence="3">The sequence shown here is derived from an EMBL/GenBank/DDBJ whole genome shotgun (WGS) entry which is preliminary data.</text>
</comment>
<accession>G9P9B4</accession>
<feature type="non-terminal residue" evidence="3">
    <location>
        <position position="481"/>
    </location>
</feature>
<evidence type="ECO:0000256" key="1">
    <source>
        <dbReference type="SAM" id="MobiDB-lite"/>
    </source>
</evidence>